<feature type="domain" description="Peptidase S1" evidence="2">
    <location>
        <begin position="1"/>
        <end position="112"/>
    </location>
</feature>
<name>A0A8J2PVY8_9HEXA</name>
<comment type="caution">
    <text evidence="3">The sequence shown here is derived from an EMBL/GenBank/DDBJ whole genome shotgun (WGS) entry which is preliminary data.</text>
</comment>
<sequence>MVVSVSWSQSTKESAKPDGFQAVDVEITSPKICADWLDQPELAEKNIVCASFSNTTINVCQGDDGSPLYTNNGGNHYIIGVASWGEKCAQKNSPRVYAKVSAYLDWIQSHAQEN</sequence>
<dbReference type="AlphaFoldDB" id="A0A8J2PVY8"/>
<dbReference type="PROSITE" id="PS50240">
    <property type="entry name" value="TRYPSIN_DOM"/>
    <property type="match status" value="1"/>
</dbReference>
<dbReference type="OrthoDB" id="5565075at2759"/>
<dbReference type="GO" id="GO:0006508">
    <property type="term" value="P:proteolysis"/>
    <property type="evidence" value="ECO:0007669"/>
    <property type="project" value="InterPro"/>
</dbReference>
<accession>A0A8J2PVY8</accession>
<dbReference type="GO" id="GO:0004252">
    <property type="term" value="F:serine-type endopeptidase activity"/>
    <property type="evidence" value="ECO:0007669"/>
    <property type="project" value="InterPro"/>
</dbReference>
<dbReference type="Proteomes" id="UP000708208">
    <property type="component" value="Unassembled WGS sequence"/>
</dbReference>
<dbReference type="EMBL" id="CAJVCH010530482">
    <property type="protein sequence ID" value="CAG7823755.1"/>
    <property type="molecule type" value="Genomic_DNA"/>
</dbReference>
<reference evidence="3" key="1">
    <citation type="submission" date="2021-06" db="EMBL/GenBank/DDBJ databases">
        <authorList>
            <person name="Hodson N. C."/>
            <person name="Mongue J. A."/>
            <person name="Jaron S. K."/>
        </authorList>
    </citation>
    <scope>NUCLEOTIDE SEQUENCE</scope>
</reference>
<dbReference type="PANTHER" id="PTHR24253">
    <property type="entry name" value="TRANSMEMBRANE PROTEASE SERINE"/>
    <property type="match status" value="1"/>
</dbReference>
<organism evidence="3 4">
    <name type="scientific">Allacma fusca</name>
    <dbReference type="NCBI Taxonomy" id="39272"/>
    <lineage>
        <taxon>Eukaryota</taxon>
        <taxon>Metazoa</taxon>
        <taxon>Ecdysozoa</taxon>
        <taxon>Arthropoda</taxon>
        <taxon>Hexapoda</taxon>
        <taxon>Collembola</taxon>
        <taxon>Symphypleona</taxon>
        <taxon>Sminthuridae</taxon>
        <taxon>Allacma</taxon>
    </lineage>
</organism>
<protein>
    <recommendedName>
        <fullName evidence="2">Peptidase S1 domain-containing protein</fullName>
    </recommendedName>
</protein>
<evidence type="ECO:0000313" key="3">
    <source>
        <dbReference type="EMBL" id="CAG7823755.1"/>
    </source>
</evidence>
<proteinExistence type="predicted"/>
<keyword evidence="4" id="KW-1185">Reference proteome</keyword>
<keyword evidence="1" id="KW-1015">Disulfide bond</keyword>
<evidence type="ECO:0000259" key="2">
    <source>
        <dbReference type="PROSITE" id="PS50240"/>
    </source>
</evidence>
<evidence type="ECO:0000313" key="4">
    <source>
        <dbReference type="Proteomes" id="UP000708208"/>
    </source>
</evidence>
<dbReference type="Pfam" id="PF00089">
    <property type="entry name" value="Trypsin"/>
    <property type="match status" value="1"/>
</dbReference>
<gene>
    <name evidence="3" type="ORF">AFUS01_LOCUS33953</name>
</gene>
<dbReference type="InterPro" id="IPR001254">
    <property type="entry name" value="Trypsin_dom"/>
</dbReference>
<evidence type="ECO:0000256" key="1">
    <source>
        <dbReference type="ARBA" id="ARBA00023157"/>
    </source>
</evidence>